<dbReference type="GO" id="GO:0015074">
    <property type="term" value="P:DNA integration"/>
    <property type="evidence" value="ECO:0007669"/>
    <property type="project" value="UniProtKB-KW"/>
</dbReference>
<dbReference type="OrthoDB" id="107900at2"/>
<sequence>MRVERAVYKDGRHTAILMDDEYNIVEPVLVFINWLELKGASPNTVIGYVNDLKVFFEWLQHEGLQFYQVKPAYIPRFIKFVDECGLKKGKSPSTVNRYLATISSLYRHFEVLGGYTDINPMVMVKGQRPSTMGRSFFHHTINRSQVDYTYFRLKKQKKGNTRRVFPSQIETFYQAIENMGYNEHVIARNKLIFRTLYETGFRISEVLNLRVQDFSQPNLDEKLGTIAVVDHGDPHPDRQLKTLTRKVPVGMSLIYALEDYVTTVRPYKPEVANIFVSDTKGEPLVRKTVESFFQEVSKATGIKITPHYLRHTHGTELAELGYDNLYISTRLGHKSVESTKQYTHLSLEATVRAYERFETNRRGARL</sequence>
<organism evidence="7 8">
    <name type="scientific">Tumebacillus avium</name>
    <dbReference type="NCBI Taxonomy" id="1903704"/>
    <lineage>
        <taxon>Bacteria</taxon>
        <taxon>Bacillati</taxon>
        <taxon>Bacillota</taxon>
        <taxon>Bacilli</taxon>
        <taxon>Bacillales</taxon>
        <taxon>Alicyclobacillaceae</taxon>
        <taxon>Tumebacillus</taxon>
    </lineage>
</organism>
<dbReference type="InterPro" id="IPR002104">
    <property type="entry name" value="Integrase_catalytic"/>
</dbReference>
<dbReference type="InterPro" id="IPR004107">
    <property type="entry name" value="Integrase_SAM-like_N"/>
</dbReference>
<keyword evidence="8" id="KW-1185">Reference proteome</keyword>
<evidence type="ECO:0000313" key="8">
    <source>
        <dbReference type="Proteomes" id="UP000195437"/>
    </source>
</evidence>
<dbReference type="Pfam" id="PF00589">
    <property type="entry name" value="Phage_integrase"/>
    <property type="match status" value="1"/>
</dbReference>
<feature type="domain" description="Tyr recombinase" evidence="5">
    <location>
        <begin position="159"/>
        <end position="355"/>
    </location>
</feature>
<dbReference type="InterPro" id="IPR044068">
    <property type="entry name" value="CB"/>
</dbReference>
<dbReference type="InterPro" id="IPR010998">
    <property type="entry name" value="Integrase_recombinase_N"/>
</dbReference>
<dbReference type="GO" id="GO:0003677">
    <property type="term" value="F:DNA binding"/>
    <property type="evidence" value="ECO:0007669"/>
    <property type="project" value="UniProtKB-UniRule"/>
</dbReference>
<dbReference type="AlphaFoldDB" id="A0A1Y0INF0"/>
<protein>
    <recommendedName>
        <fullName evidence="9">Integrase</fullName>
    </recommendedName>
</protein>
<dbReference type="RefSeq" id="WP_087456263.1">
    <property type="nucleotide sequence ID" value="NZ_CP021434.1"/>
</dbReference>
<proteinExistence type="predicted"/>
<evidence type="ECO:0000259" key="6">
    <source>
        <dbReference type="PROSITE" id="PS51900"/>
    </source>
</evidence>
<evidence type="ECO:0008006" key="9">
    <source>
        <dbReference type="Google" id="ProtNLM"/>
    </source>
</evidence>
<evidence type="ECO:0000256" key="4">
    <source>
        <dbReference type="PROSITE-ProRule" id="PRU01248"/>
    </source>
</evidence>
<dbReference type="InterPro" id="IPR050090">
    <property type="entry name" value="Tyrosine_recombinase_XerCD"/>
</dbReference>
<name>A0A1Y0INF0_9BACL</name>
<dbReference type="PROSITE" id="PS51900">
    <property type="entry name" value="CB"/>
    <property type="match status" value="1"/>
</dbReference>
<keyword evidence="3" id="KW-0233">DNA recombination</keyword>
<dbReference type="InterPro" id="IPR011010">
    <property type="entry name" value="DNA_brk_join_enz"/>
</dbReference>
<dbReference type="PANTHER" id="PTHR30349:SF81">
    <property type="entry name" value="TYROSINE RECOMBINASE XERC"/>
    <property type="match status" value="1"/>
</dbReference>
<evidence type="ECO:0000313" key="7">
    <source>
        <dbReference type="EMBL" id="ARU60874.1"/>
    </source>
</evidence>
<dbReference type="KEGG" id="tum:CBW65_07005"/>
<keyword evidence="2 4" id="KW-0238">DNA-binding</keyword>
<dbReference type="InterPro" id="IPR013762">
    <property type="entry name" value="Integrase-like_cat_sf"/>
</dbReference>
<dbReference type="Proteomes" id="UP000195437">
    <property type="component" value="Chromosome"/>
</dbReference>
<keyword evidence="1" id="KW-0229">DNA integration</keyword>
<evidence type="ECO:0000256" key="2">
    <source>
        <dbReference type="ARBA" id="ARBA00023125"/>
    </source>
</evidence>
<feature type="domain" description="Core-binding (CB)" evidence="6">
    <location>
        <begin position="22"/>
        <end position="110"/>
    </location>
</feature>
<dbReference type="PANTHER" id="PTHR30349">
    <property type="entry name" value="PHAGE INTEGRASE-RELATED"/>
    <property type="match status" value="1"/>
</dbReference>
<reference evidence="8" key="1">
    <citation type="submission" date="2017-05" db="EMBL/GenBank/DDBJ databases">
        <authorList>
            <person name="Sung H."/>
        </authorList>
    </citation>
    <scope>NUCLEOTIDE SEQUENCE [LARGE SCALE GENOMIC DNA]</scope>
    <source>
        <strain evidence="8">AR23208</strain>
    </source>
</reference>
<evidence type="ECO:0000256" key="3">
    <source>
        <dbReference type="ARBA" id="ARBA00023172"/>
    </source>
</evidence>
<dbReference type="GO" id="GO:0006310">
    <property type="term" value="P:DNA recombination"/>
    <property type="evidence" value="ECO:0007669"/>
    <property type="project" value="UniProtKB-KW"/>
</dbReference>
<dbReference type="Gene3D" id="1.10.150.130">
    <property type="match status" value="1"/>
</dbReference>
<dbReference type="PROSITE" id="PS51898">
    <property type="entry name" value="TYR_RECOMBINASE"/>
    <property type="match status" value="1"/>
</dbReference>
<dbReference type="Gene3D" id="1.10.443.10">
    <property type="entry name" value="Intergrase catalytic core"/>
    <property type="match status" value="1"/>
</dbReference>
<evidence type="ECO:0000259" key="5">
    <source>
        <dbReference type="PROSITE" id="PS51898"/>
    </source>
</evidence>
<accession>A0A1Y0INF0</accession>
<dbReference type="CDD" id="cd00397">
    <property type="entry name" value="DNA_BRE_C"/>
    <property type="match status" value="1"/>
</dbReference>
<dbReference type="Pfam" id="PF02899">
    <property type="entry name" value="Phage_int_SAM_1"/>
    <property type="match status" value="1"/>
</dbReference>
<dbReference type="SUPFAM" id="SSF56349">
    <property type="entry name" value="DNA breaking-rejoining enzymes"/>
    <property type="match status" value="1"/>
</dbReference>
<evidence type="ECO:0000256" key="1">
    <source>
        <dbReference type="ARBA" id="ARBA00022908"/>
    </source>
</evidence>
<dbReference type="EMBL" id="CP021434">
    <property type="protein sequence ID" value="ARU60874.1"/>
    <property type="molecule type" value="Genomic_DNA"/>
</dbReference>
<gene>
    <name evidence="7" type="ORF">CBW65_07005</name>
</gene>